<dbReference type="Gene3D" id="3.40.190.150">
    <property type="entry name" value="Bordetella uptake gene, domain 1"/>
    <property type="match status" value="1"/>
</dbReference>
<accession>A0ABT5RZE6</accession>
<dbReference type="PANTHER" id="PTHR42928:SF5">
    <property type="entry name" value="BLR1237 PROTEIN"/>
    <property type="match status" value="1"/>
</dbReference>
<dbReference type="Proteomes" id="UP001148932">
    <property type="component" value="Unassembled WGS sequence"/>
</dbReference>
<reference evidence="3" key="1">
    <citation type="submission" date="2022-10" db="EMBL/GenBank/DDBJ databases">
        <title>Description of microaerobic benzene degrading bacteria.</title>
        <authorList>
            <person name="Bedics A."/>
            <person name="Tancsics A."/>
            <person name="Banerjee S."/>
        </authorList>
    </citation>
    <scope>NUCLEOTIDE SEQUENCE</scope>
    <source>
        <strain evidence="3">D2M1</strain>
    </source>
</reference>
<dbReference type="CDD" id="cd07012">
    <property type="entry name" value="PBP2_Bug_TTT"/>
    <property type="match status" value="1"/>
</dbReference>
<gene>
    <name evidence="3" type="ORF">OIN59_16635</name>
</gene>
<keyword evidence="2" id="KW-0732">Signal</keyword>
<dbReference type="PROSITE" id="PS51318">
    <property type="entry name" value="TAT"/>
    <property type="match status" value="1"/>
</dbReference>
<comment type="caution">
    <text evidence="3">The sequence shown here is derived from an EMBL/GenBank/DDBJ whole genome shotgun (WGS) entry which is preliminary data.</text>
</comment>
<keyword evidence="4" id="KW-1185">Reference proteome</keyword>
<feature type="chain" id="PRO_5046390184" evidence="2">
    <location>
        <begin position="34"/>
        <end position="332"/>
    </location>
</feature>
<feature type="signal peptide" evidence="2">
    <location>
        <begin position="1"/>
        <end position="33"/>
    </location>
</feature>
<dbReference type="PANTHER" id="PTHR42928">
    <property type="entry name" value="TRICARBOXYLATE-BINDING PROTEIN"/>
    <property type="match status" value="1"/>
</dbReference>
<dbReference type="InterPro" id="IPR005064">
    <property type="entry name" value="BUG"/>
</dbReference>
<sequence length="332" mass="35224">METKDMPYMNRRKALQCAASGAASLIYPPIASAAEDWPVKPLRIIVSVPPGGPADAVCRLVAQQMETRLKQPVVVDNRPGAVGLVALQAAAASPADGHTLVHVHPGVISGQLLMKRFDMISGLSPLSIAGDFQLTLVASGAGGIASMNDFKAAAARQGGGLAYGTLGVGSFEHLLIESLSKTMGIRALHVPYKGGAEMVQALLSGQIDFAYLITQLAEPYLAKGQMRALAVLSEERNKLLTNVPTFSEIGIPVKPMGYWMGLCATSGIPDQIADRLHSVIVDSIKAPAVKSYFEQGGSIPRYSDSRASFRKQMIEDQNFLQGIISANNIKIA</sequence>
<dbReference type="PIRSF" id="PIRSF017082">
    <property type="entry name" value="YflP"/>
    <property type="match status" value="1"/>
</dbReference>
<proteinExistence type="inferred from homology"/>
<dbReference type="SUPFAM" id="SSF53850">
    <property type="entry name" value="Periplasmic binding protein-like II"/>
    <property type="match status" value="1"/>
</dbReference>
<evidence type="ECO:0000256" key="1">
    <source>
        <dbReference type="ARBA" id="ARBA00006987"/>
    </source>
</evidence>
<organism evidence="3 4">
    <name type="scientific">Acidovorax benzenivorans</name>
    <dbReference type="NCBI Taxonomy" id="2987520"/>
    <lineage>
        <taxon>Bacteria</taxon>
        <taxon>Pseudomonadati</taxon>
        <taxon>Pseudomonadota</taxon>
        <taxon>Betaproteobacteria</taxon>
        <taxon>Burkholderiales</taxon>
        <taxon>Comamonadaceae</taxon>
        <taxon>Acidovorax</taxon>
    </lineage>
</organism>
<dbReference type="Gene3D" id="3.40.190.10">
    <property type="entry name" value="Periplasmic binding protein-like II"/>
    <property type="match status" value="1"/>
</dbReference>
<evidence type="ECO:0000256" key="2">
    <source>
        <dbReference type="SAM" id="SignalP"/>
    </source>
</evidence>
<evidence type="ECO:0000313" key="4">
    <source>
        <dbReference type="Proteomes" id="UP001148932"/>
    </source>
</evidence>
<dbReference type="EMBL" id="JAPCKI010000009">
    <property type="protein sequence ID" value="MDD2179066.1"/>
    <property type="molecule type" value="Genomic_DNA"/>
</dbReference>
<dbReference type="RefSeq" id="WP_274112180.1">
    <property type="nucleotide sequence ID" value="NZ_JAPCKI010000009.1"/>
</dbReference>
<evidence type="ECO:0000313" key="3">
    <source>
        <dbReference type="EMBL" id="MDD2179066.1"/>
    </source>
</evidence>
<dbReference type="InterPro" id="IPR042100">
    <property type="entry name" value="Bug_dom1"/>
</dbReference>
<dbReference type="InterPro" id="IPR006311">
    <property type="entry name" value="TAT_signal"/>
</dbReference>
<name>A0ABT5RZE6_9BURK</name>
<protein>
    <submittedName>
        <fullName evidence="3">Tripartite tricarboxylate transporter substrate binding protein</fullName>
    </submittedName>
</protein>
<dbReference type="Pfam" id="PF03401">
    <property type="entry name" value="TctC"/>
    <property type="match status" value="1"/>
</dbReference>
<comment type="similarity">
    <text evidence="1">Belongs to the UPF0065 (bug) family.</text>
</comment>